<dbReference type="InterPro" id="IPR000163">
    <property type="entry name" value="Prohibitin"/>
</dbReference>
<dbReference type="Proteomes" id="UP000023152">
    <property type="component" value="Unassembled WGS sequence"/>
</dbReference>
<dbReference type="CDD" id="cd03401">
    <property type="entry name" value="SPFH_prohibitin"/>
    <property type="match status" value="1"/>
</dbReference>
<dbReference type="PANTHER" id="PTHR23222:SF0">
    <property type="entry name" value="PROHIBITIN 1"/>
    <property type="match status" value="1"/>
</dbReference>
<comment type="caution">
    <text evidence="4">The sequence shown here is derived from an EMBL/GenBank/DDBJ whole genome shotgun (WGS) entry which is preliminary data.</text>
</comment>
<sequence>MLMLDIEVGVSFSRQRPRQQQKERKKMCTQTAVIYDRYQGVQNTVKGEGTHLLVPILQRAIIFDVRFVKKKKYFLLLKKKTIIFLKDQSAGTQDLQQSRISLRVLSHPDVLKLPQMYSDIGENYNEKVLPSVAQEILKSVVAQFNADQLLTQREEVSMLIRENMIERAKDYNIVIDDVAITQLSYSRDFMKAVELKQVAHQHAERSKFIVAKTEQEKLAAIICAEGEAEAAKLISDSIETSGRGLVDIRKIEAAKEIAQTLANASNITYLPEGGSILYRLQE</sequence>
<name>X6LVG7_RETFI</name>
<dbReference type="InterPro" id="IPR036013">
    <property type="entry name" value="Band_7/SPFH_dom_sf"/>
</dbReference>
<keyword evidence="2" id="KW-0496">Mitochondrion</keyword>
<dbReference type="SUPFAM" id="SSF117892">
    <property type="entry name" value="Band 7/SPFH domain"/>
    <property type="match status" value="1"/>
</dbReference>
<dbReference type="PRINTS" id="PR00679">
    <property type="entry name" value="PROHIBITIN"/>
</dbReference>
<comment type="similarity">
    <text evidence="1 2">Belongs to the prohibitin family.</text>
</comment>
<keyword evidence="2" id="KW-0999">Mitochondrion inner membrane</keyword>
<dbReference type="PANTHER" id="PTHR23222">
    <property type="entry name" value="PROHIBITIN"/>
    <property type="match status" value="1"/>
</dbReference>
<proteinExistence type="inferred from homology"/>
<keyword evidence="5" id="KW-1185">Reference proteome</keyword>
<evidence type="ECO:0000256" key="2">
    <source>
        <dbReference type="RuleBase" id="RU366048"/>
    </source>
</evidence>
<dbReference type="AlphaFoldDB" id="X6LVG7"/>
<evidence type="ECO:0000256" key="1">
    <source>
        <dbReference type="ARBA" id="ARBA00009658"/>
    </source>
</evidence>
<feature type="domain" description="Band 7" evidence="3">
    <location>
        <begin position="22"/>
        <end position="197"/>
    </location>
</feature>
<evidence type="ECO:0000259" key="3">
    <source>
        <dbReference type="SMART" id="SM00244"/>
    </source>
</evidence>
<accession>X6LVG7</accession>
<evidence type="ECO:0000313" key="4">
    <source>
        <dbReference type="EMBL" id="ETO04725.1"/>
    </source>
</evidence>
<dbReference type="Gene3D" id="3.30.479.30">
    <property type="entry name" value="Band 7 domain"/>
    <property type="match status" value="1"/>
</dbReference>
<dbReference type="InterPro" id="IPR001107">
    <property type="entry name" value="Band_7"/>
</dbReference>
<dbReference type="GO" id="GO:0007005">
    <property type="term" value="P:mitochondrion organization"/>
    <property type="evidence" value="ECO:0007669"/>
    <property type="project" value="TreeGrafter"/>
</dbReference>
<organism evidence="4 5">
    <name type="scientific">Reticulomyxa filosa</name>
    <dbReference type="NCBI Taxonomy" id="46433"/>
    <lineage>
        <taxon>Eukaryota</taxon>
        <taxon>Sar</taxon>
        <taxon>Rhizaria</taxon>
        <taxon>Retaria</taxon>
        <taxon>Foraminifera</taxon>
        <taxon>Monothalamids</taxon>
        <taxon>Reticulomyxidae</taxon>
        <taxon>Reticulomyxa</taxon>
    </lineage>
</organism>
<dbReference type="Pfam" id="PF01145">
    <property type="entry name" value="Band_7"/>
    <property type="match status" value="1"/>
</dbReference>
<keyword evidence="2" id="KW-0472">Membrane</keyword>
<gene>
    <name evidence="4" type="ORF">RFI_32669</name>
</gene>
<dbReference type="EMBL" id="ASPP01028997">
    <property type="protein sequence ID" value="ETO04725.1"/>
    <property type="molecule type" value="Genomic_DNA"/>
</dbReference>
<dbReference type="OMA" id="YEFRLVT"/>
<comment type="subcellular location">
    <subcellularLocation>
        <location evidence="2">Mitochondrion inner membrane</location>
    </subcellularLocation>
</comment>
<dbReference type="SMART" id="SM00244">
    <property type="entry name" value="PHB"/>
    <property type="match status" value="1"/>
</dbReference>
<reference evidence="4 5" key="1">
    <citation type="journal article" date="2013" name="Curr. Biol.">
        <title>The Genome of the Foraminiferan Reticulomyxa filosa.</title>
        <authorList>
            <person name="Glockner G."/>
            <person name="Hulsmann N."/>
            <person name="Schleicher M."/>
            <person name="Noegel A.A."/>
            <person name="Eichinger L."/>
            <person name="Gallinger C."/>
            <person name="Pawlowski J."/>
            <person name="Sierra R."/>
            <person name="Euteneuer U."/>
            <person name="Pillet L."/>
            <person name="Moustafa A."/>
            <person name="Platzer M."/>
            <person name="Groth M."/>
            <person name="Szafranski K."/>
            <person name="Schliwa M."/>
        </authorList>
    </citation>
    <scope>NUCLEOTIDE SEQUENCE [LARGE SCALE GENOMIC DNA]</scope>
</reference>
<evidence type="ECO:0000313" key="5">
    <source>
        <dbReference type="Proteomes" id="UP000023152"/>
    </source>
</evidence>
<dbReference type="OrthoDB" id="275637at2759"/>
<protein>
    <recommendedName>
        <fullName evidence="2">Prohibitin</fullName>
    </recommendedName>
</protein>
<dbReference type="GO" id="GO:0005743">
    <property type="term" value="C:mitochondrial inner membrane"/>
    <property type="evidence" value="ECO:0007669"/>
    <property type="project" value="UniProtKB-SubCell"/>
</dbReference>